<name>A0ABN5JFT1_FUSVA</name>
<evidence type="ECO:0000313" key="1">
    <source>
        <dbReference type="EMBL" id="AVQ30743.1"/>
    </source>
</evidence>
<accession>A0ABN5JFT1</accession>
<sequence>MSFGKIKTVKITDSRAKILLAKKTIKIKLKNSAVKEYEVNLKIKVNGKYTNFELDSFANKKSKS</sequence>
<gene>
    <name evidence="1" type="ORF">C4N18_05770</name>
</gene>
<dbReference type="EMBL" id="CP028103">
    <property type="protein sequence ID" value="AVQ30743.1"/>
    <property type="molecule type" value="Genomic_DNA"/>
</dbReference>
<keyword evidence="2" id="KW-1185">Reference proteome</keyword>
<protein>
    <submittedName>
        <fullName evidence="1">Uncharacterized protein</fullName>
    </submittedName>
</protein>
<dbReference type="GeneID" id="77467494"/>
<dbReference type="RefSeq" id="WP_005952286.1">
    <property type="nucleotide sequence ID" value="NZ_CP028103.1"/>
</dbReference>
<reference evidence="2" key="1">
    <citation type="journal article" date="2018" name="MSphere">
        <title>Fusobacterium Genomics Using MinION and Illumina Sequencing Enables Genome Completion and Correction.</title>
        <authorList>
            <person name="Todd S.M."/>
            <person name="Settlage R.E."/>
            <person name="Lahmers K.K."/>
            <person name="Slade D.J."/>
        </authorList>
    </citation>
    <scope>NUCLEOTIDE SEQUENCE [LARGE SCALE GENOMIC DNA]</scope>
    <source>
        <strain evidence="2">ATCC 27725</strain>
    </source>
</reference>
<evidence type="ECO:0000313" key="2">
    <source>
        <dbReference type="Proteomes" id="UP000241238"/>
    </source>
</evidence>
<organism evidence="1 2">
    <name type="scientific">Fusobacterium varium ATCC 27725</name>
    <dbReference type="NCBI Taxonomy" id="469618"/>
    <lineage>
        <taxon>Bacteria</taxon>
        <taxon>Fusobacteriati</taxon>
        <taxon>Fusobacteriota</taxon>
        <taxon>Fusobacteriia</taxon>
        <taxon>Fusobacteriales</taxon>
        <taxon>Fusobacteriaceae</taxon>
        <taxon>Fusobacterium</taxon>
    </lineage>
</organism>
<proteinExistence type="predicted"/>
<dbReference type="Proteomes" id="UP000241238">
    <property type="component" value="Chromosome"/>
</dbReference>